<dbReference type="Pfam" id="PF07729">
    <property type="entry name" value="FCD"/>
    <property type="match status" value="1"/>
</dbReference>
<reference evidence="5 6" key="1">
    <citation type="submission" date="2024-09" db="EMBL/GenBank/DDBJ databases">
        <authorList>
            <person name="Sun Q."/>
            <person name="Mori K."/>
        </authorList>
    </citation>
    <scope>NUCLEOTIDE SEQUENCE [LARGE SCALE GENOMIC DNA]</scope>
    <source>
        <strain evidence="5 6">JCM 3028</strain>
    </source>
</reference>
<dbReference type="Proteomes" id="UP001589610">
    <property type="component" value="Unassembled WGS sequence"/>
</dbReference>
<comment type="caution">
    <text evidence="5">The sequence shown here is derived from an EMBL/GenBank/DDBJ whole genome shotgun (WGS) entry which is preliminary data.</text>
</comment>
<evidence type="ECO:0000256" key="1">
    <source>
        <dbReference type="ARBA" id="ARBA00023015"/>
    </source>
</evidence>
<gene>
    <name evidence="5" type="ORF">ACFFRH_44260</name>
</gene>
<evidence type="ECO:0000313" key="5">
    <source>
        <dbReference type="EMBL" id="MFB9682515.1"/>
    </source>
</evidence>
<proteinExistence type="predicted"/>
<organism evidence="5 6">
    <name type="scientific">Streptosporangium vulgare</name>
    <dbReference type="NCBI Taxonomy" id="46190"/>
    <lineage>
        <taxon>Bacteria</taxon>
        <taxon>Bacillati</taxon>
        <taxon>Actinomycetota</taxon>
        <taxon>Actinomycetes</taxon>
        <taxon>Streptosporangiales</taxon>
        <taxon>Streptosporangiaceae</taxon>
        <taxon>Streptosporangium</taxon>
    </lineage>
</organism>
<evidence type="ECO:0000313" key="6">
    <source>
        <dbReference type="Proteomes" id="UP001589610"/>
    </source>
</evidence>
<feature type="domain" description="GntR C-terminal" evidence="4">
    <location>
        <begin position="2"/>
        <end position="47"/>
    </location>
</feature>
<dbReference type="Gene3D" id="1.20.120.530">
    <property type="entry name" value="GntR ligand-binding domain-like"/>
    <property type="match status" value="1"/>
</dbReference>
<protein>
    <submittedName>
        <fullName evidence="5">FCD domain-containing protein</fullName>
    </submittedName>
</protein>
<evidence type="ECO:0000256" key="3">
    <source>
        <dbReference type="ARBA" id="ARBA00023163"/>
    </source>
</evidence>
<accession>A0ABV5TVR3</accession>
<feature type="non-terminal residue" evidence="5">
    <location>
        <position position="1"/>
    </location>
</feature>
<dbReference type="InterPro" id="IPR008920">
    <property type="entry name" value="TF_FadR/GntR_C"/>
</dbReference>
<keyword evidence="1" id="KW-0805">Transcription regulation</keyword>
<evidence type="ECO:0000259" key="4">
    <source>
        <dbReference type="Pfam" id="PF07729"/>
    </source>
</evidence>
<keyword evidence="3" id="KW-0804">Transcription</keyword>
<keyword evidence="2" id="KW-0238">DNA-binding</keyword>
<evidence type="ECO:0000256" key="2">
    <source>
        <dbReference type="ARBA" id="ARBA00023125"/>
    </source>
</evidence>
<name>A0ABV5TVR3_9ACTN</name>
<sequence length="71" mass="8042">LHTHVHLFRLLHDTQVTHLAMAEHEEILVAIAARDPDAAAYAMRRHILLSGERFRRLFDEAQDADGMAAKA</sequence>
<dbReference type="SUPFAM" id="SSF48008">
    <property type="entry name" value="GntR ligand-binding domain-like"/>
    <property type="match status" value="1"/>
</dbReference>
<keyword evidence="6" id="KW-1185">Reference proteome</keyword>
<dbReference type="EMBL" id="JBHMBS010000123">
    <property type="protein sequence ID" value="MFB9682515.1"/>
    <property type="molecule type" value="Genomic_DNA"/>
</dbReference>
<dbReference type="InterPro" id="IPR011711">
    <property type="entry name" value="GntR_C"/>
</dbReference>
<dbReference type="RefSeq" id="WP_386164203.1">
    <property type="nucleotide sequence ID" value="NZ_JBHMBS010000123.1"/>
</dbReference>